<gene>
    <name evidence="2" type="ORF">A3G60_03490</name>
</gene>
<dbReference type="EMBL" id="MHOB01000038">
    <property type="protein sequence ID" value="OGZ56956.1"/>
    <property type="molecule type" value="Genomic_DNA"/>
</dbReference>
<protein>
    <submittedName>
        <fullName evidence="2">Uncharacterized protein</fullName>
    </submittedName>
</protein>
<dbReference type="Proteomes" id="UP000178996">
    <property type="component" value="Unassembled WGS sequence"/>
</dbReference>
<evidence type="ECO:0000313" key="2">
    <source>
        <dbReference type="EMBL" id="OGZ56956.1"/>
    </source>
</evidence>
<sequence>ESATSRSPTPKVSAFLFMRYAFFKVAGKLIKIFILALVLNFIWEELHSRFYIQYQGEPITHAILARAAFFDALIILIGAVFLLFLPPFLGRIWLVLTGLLMFAIGLEIFALATGRWQYNQSMPMIPVLGIGLTPTIQLALLGFLSYSIFAVTGKGRR</sequence>
<reference evidence="2 3" key="1">
    <citation type="journal article" date="2016" name="Nat. Commun.">
        <title>Thousands of microbial genomes shed light on interconnected biogeochemical processes in an aquifer system.</title>
        <authorList>
            <person name="Anantharaman K."/>
            <person name="Brown C.T."/>
            <person name="Hug L.A."/>
            <person name="Sharon I."/>
            <person name="Castelle C.J."/>
            <person name="Probst A.J."/>
            <person name="Thomas B.C."/>
            <person name="Singh A."/>
            <person name="Wilkins M.J."/>
            <person name="Karaoz U."/>
            <person name="Brodie E.L."/>
            <person name="Williams K.H."/>
            <person name="Hubbard S.S."/>
            <person name="Banfield J.F."/>
        </authorList>
    </citation>
    <scope>NUCLEOTIDE SEQUENCE [LARGE SCALE GENOMIC DNA]</scope>
</reference>
<evidence type="ECO:0000256" key="1">
    <source>
        <dbReference type="SAM" id="Phobius"/>
    </source>
</evidence>
<dbReference type="AlphaFoldDB" id="A0A1G2H3A0"/>
<feature type="transmembrane region" description="Helical" evidence="1">
    <location>
        <begin position="21"/>
        <end position="43"/>
    </location>
</feature>
<keyword evidence="1" id="KW-0812">Transmembrane</keyword>
<proteinExistence type="predicted"/>
<comment type="caution">
    <text evidence="2">The sequence shown here is derived from an EMBL/GenBank/DDBJ whole genome shotgun (WGS) entry which is preliminary data.</text>
</comment>
<keyword evidence="1" id="KW-1133">Transmembrane helix</keyword>
<feature type="transmembrane region" description="Helical" evidence="1">
    <location>
        <begin position="92"/>
        <end position="112"/>
    </location>
</feature>
<keyword evidence="1" id="KW-0472">Membrane</keyword>
<evidence type="ECO:0000313" key="3">
    <source>
        <dbReference type="Proteomes" id="UP000178996"/>
    </source>
</evidence>
<name>A0A1G2H3A0_9BACT</name>
<feature type="non-terminal residue" evidence="2">
    <location>
        <position position="1"/>
    </location>
</feature>
<organism evidence="2 3">
    <name type="scientific">Candidatus Ryanbacteria bacterium RIFCSPLOWO2_12_FULL_47_9c</name>
    <dbReference type="NCBI Taxonomy" id="1802131"/>
    <lineage>
        <taxon>Bacteria</taxon>
        <taxon>Candidatus Ryaniibacteriota</taxon>
    </lineage>
</organism>
<accession>A0A1G2H3A0</accession>
<feature type="transmembrane region" description="Helical" evidence="1">
    <location>
        <begin position="124"/>
        <end position="151"/>
    </location>
</feature>
<feature type="transmembrane region" description="Helical" evidence="1">
    <location>
        <begin position="63"/>
        <end position="85"/>
    </location>
</feature>